<feature type="transmembrane region" description="Helical" evidence="2">
    <location>
        <begin position="396"/>
        <end position="417"/>
    </location>
</feature>
<keyword evidence="2" id="KW-0472">Membrane</keyword>
<dbReference type="Pfam" id="PF10101">
    <property type="entry name" value="DUF2339"/>
    <property type="match status" value="1"/>
</dbReference>
<feature type="compositionally biased region" description="Polar residues" evidence="1">
    <location>
        <begin position="689"/>
        <end position="735"/>
    </location>
</feature>
<feature type="transmembrane region" description="Helical" evidence="2">
    <location>
        <begin position="120"/>
        <end position="136"/>
    </location>
</feature>
<feature type="transmembrane region" description="Helical" evidence="2">
    <location>
        <begin position="329"/>
        <end position="347"/>
    </location>
</feature>
<reference evidence="3 4" key="1">
    <citation type="submission" date="2016-05" db="EMBL/GenBank/DDBJ databases">
        <title>Paenibacillus oryzae. sp. nov., isolated from the rice root.</title>
        <authorList>
            <person name="Zhang J."/>
            <person name="Zhang X."/>
        </authorList>
    </citation>
    <scope>NUCLEOTIDE SEQUENCE [LARGE SCALE GENOMIC DNA]</scope>
    <source>
        <strain evidence="3 4">1DrF-4</strain>
    </source>
</reference>
<sequence>MRELLRKHWASLLGALFVVAAFITLFQYSVEKGWITNVMKIGFGLAGGIGFAIVGAKLAQKPKGVMIGEILLGIGACILYATFSFAGIYYDMWSPLLVLLGMTAITAGITYYAYKFQSRMLMNIALLGGLLAPLLLRPDRDAVFALFLYLLVLNVAFLYLSIVKGWLELRIVGFLGSWVLYFVYFIHYFPATTGIWNMPMRYAVAVYLFYTVGLLLSSWKSKSSFEGTDLYLNAFNGVLFGVWALFIWGSTLSYGYVILGMGLLYTFSGLVISRLSGKMSVPAISFTITGVVLILMSLNTLNESVLVRVLIWTLYVALLTAIGRIWRWYPATIIAAIIWLYLGVYWYSVTWWTPRGEWFGVYIPFLNWGAIAWMALAALGFYYAKTFKVPGLSDSGVRILSRLFALFSHLIVGGLMARQVQNVFTEYLTDLPKVYMALTLSIVWGVYALILVLWGAYYREGLFKWFGSAVLVIVAIKAIFMDLSDQDALFKVIALLILGAISFAVTWINGKWQGNPPLNPGPGSPAAPGGPGWNSGNAGGMSNAGRMPNGGGMPNAGGMPNSGVNPYGAAHPHNMPVNPHAAPANWTSHQPNHQGFPPAGQPMQGQPKHQGYAPGNQGRQPNQQGYASGNQGVHPNQQGYAPGNQGRHPNHQGYAPGNQGAHPNQQGYAPGNQGVQPNRQGYAPGNQVVHPNQQGYAPGNQSVQPNRQGYTPGNQGGQINQGAVQRNANNTSTPASYPGGQDIEMDYKKGSREKNSYRNDGGSPDEGDQK</sequence>
<keyword evidence="4" id="KW-1185">Reference proteome</keyword>
<feature type="transmembrane region" description="Helical" evidence="2">
    <location>
        <begin position="230"/>
        <end position="248"/>
    </location>
</feature>
<keyword evidence="2" id="KW-0812">Transmembrane</keyword>
<dbReference type="STRING" id="1844972.A7K91_05450"/>
<proteinExistence type="predicted"/>
<feature type="transmembrane region" description="Helical" evidence="2">
    <location>
        <begin position="359"/>
        <end position="384"/>
    </location>
</feature>
<accession>A0A1A5YHG6</accession>
<gene>
    <name evidence="3" type="ORF">A7K91_05450</name>
</gene>
<feature type="transmembrane region" description="Helical" evidence="2">
    <location>
        <begin position="96"/>
        <end position="113"/>
    </location>
</feature>
<name>A0A1A5YHG6_9BACL</name>
<feature type="compositionally biased region" description="Low complexity" evidence="1">
    <location>
        <begin position="614"/>
        <end position="625"/>
    </location>
</feature>
<feature type="region of interest" description="Disordered" evidence="1">
    <location>
        <begin position="516"/>
        <end position="770"/>
    </location>
</feature>
<feature type="transmembrane region" description="Helical" evidence="2">
    <location>
        <begin position="254"/>
        <end position="272"/>
    </location>
</feature>
<feature type="transmembrane region" description="Helical" evidence="2">
    <location>
        <begin position="437"/>
        <end position="458"/>
    </location>
</feature>
<feature type="transmembrane region" description="Helical" evidence="2">
    <location>
        <begin position="305"/>
        <end position="322"/>
    </location>
</feature>
<dbReference type="Proteomes" id="UP000092024">
    <property type="component" value="Unassembled WGS sequence"/>
</dbReference>
<dbReference type="OrthoDB" id="2508881at2"/>
<feature type="transmembrane region" description="Helical" evidence="2">
    <location>
        <begin position="489"/>
        <end position="508"/>
    </location>
</feature>
<feature type="transmembrane region" description="Helical" evidence="2">
    <location>
        <begin position="41"/>
        <end position="58"/>
    </location>
</feature>
<feature type="transmembrane region" description="Helical" evidence="2">
    <location>
        <begin position="169"/>
        <end position="188"/>
    </location>
</feature>
<dbReference type="EMBL" id="LYPA01000064">
    <property type="protein sequence ID" value="OBR65014.1"/>
    <property type="molecule type" value="Genomic_DNA"/>
</dbReference>
<feature type="transmembrane region" description="Helical" evidence="2">
    <location>
        <begin position="142"/>
        <end position="162"/>
    </location>
</feature>
<evidence type="ECO:0000256" key="1">
    <source>
        <dbReference type="SAM" id="MobiDB-lite"/>
    </source>
</evidence>
<feature type="compositionally biased region" description="Polar residues" evidence="1">
    <location>
        <begin position="661"/>
        <end position="679"/>
    </location>
</feature>
<dbReference type="InterPro" id="IPR019286">
    <property type="entry name" value="DUF2339_TM"/>
</dbReference>
<evidence type="ECO:0008006" key="5">
    <source>
        <dbReference type="Google" id="ProtNLM"/>
    </source>
</evidence>
<feature type="compositionally biased region" description="Polar residues" evidence="1">
    <location>
        <begin position="626"/>
        <end position="639"/>
    </location>
</feature>
<dbReference type="PANTHER" id="PTHR38434:SF1">
    <property type="entry name" value="BLL2549 PROTEIN"/>
    <property type="match status" value="1"/>
</dbReference>
<keyword evidence="2" id="KW-1133">Transmembrane helix</keyword>
<evidence type="ECO:0000313" key="3">
    <source>
        <dbReference type="EMBL" id="OBR65014.1"/>
    </source>
</evidence>
<dbReference type="AlphaFoldDB" id="A0A1A5YHG6"/>
<feature type="compositionally biased region" description="Basic and acidic residues" evidence="1">
    <location>
        <begin position="745"/>
        <end position="757"/>
    </location>
</feature>
<dbReference type="RefSeq" id="WP_068684274.1">
    <property type="nucleotide sequence ID" value="NZ_LYPA01000064.1"/>
</dbReference>
<evidence type="ECO:0000256" key="2">
    <source>
        <dbReference type="SAM" id="Phobius"/>
    </source>
</evidence>
<feature type="compositionally biased region" description="Gly residues" evidence="1">
    <location>
        <begin position="529"/>
        <end position="539"/>
    </location>
</feature>
<dbReference type="PANTHER" id="PTHR38434">
    <property type="entry name" value="BLL2549 PROTEIN"/>
    <property type="match status" value="1"/>
</dbReference>
<comment type="caution">
    <text evidence="3">The sequence shown here is derived from an EMBL/GenBank/DDBJ whole genome shotgun (WGS) entry which is preliminary data.</text>
</comment>
<protein>
    <recommendedName>
        <fullName evidence="5">DUF2339 domain-containing protein</fullName>
    </recommendedName>
</protein>
<feature type="transmembrane region" description="Helical" evidence="2">
    <location>
        <begin position="12"/>
        <end position="29"/>
    </location>
</feature>
<feature type="transmembrane region" description="Helical" evidence="2">
    <location>
        <begin position="70"/>
        <end position="90"/>
    </location>
</feature>
<feature type="transmembrane region" description="Helical" evidence="2">
    <location>
        <begin position="200"/>
        <end position="218"/>
    </location>
</feature>
<evidence type="ECO:0000313" key="4">
    <source>
        <dbReference type="Proteomes" id="UP000092024"/>
    </source>
</evidence>
<feature type="transmembrane region" description="Helical" evidence="2">
    <location>
        <begin position="279"/>
        <end position="299"/>
    </location>
</feature>
<organism evidence="3 4">
    <name type="scientific">Paenibacillus oryzae</name>
    <dbReference type="NCBI Taxonomy" id="1844972"/>
    <lineage>
        <taxon>Bacteria</taxon>
        <taxon>Bacillati</taxon>
        <taxon>Bacillota</taxon>
        <taxon>Bacilli</taxon>
        <taxon>Bacillales</taxon>
        <taxon>Paenibacillaceae</taxon>
        <taxon>Paenibacillus</taxon>
    </lineage>
</organism>
<feature type="transmembrane region" description="Helical" evidence="2">
    <location>
        <begin position="465"/>
        <end position="483"/>
    </location>
</feature>